<dbReference type="SUPFAM" id="SSF49503">
    <property type="entry name" value="Cupredoxins"/>
    <property type="match status" value="2"/>
</dbReference>
<dbReference type="Pfam" id="PF07732">
    <property type="entry name" value="Cu-oxidase_3"/>
    <property type="match status" value="1"/>
</dbReference>
<dbReference type="InterPro" id="IPR008972">
    <property type="entry name" value="Cupredoxin"/>
</dbReference>
<evidence type="ECO:0000313" key="4">
    <source>
        <dbReference type="Proteomes" id="UP001164746"/>
    </source>
</evidence>
<dbReference type="Proteomes" id="UP001164746">
    <property type="component" value="Chromosome 2"/>
</dbReference>
<dbReference type="EMBL" id="CP111013">
    <property type="protein sequence ID" value="WAQ95431.1"/>
    <property type="molecule type" value="Genomic_DNA"/>
</dbReference>
<organism evidence="3 4">
    <name type="scientific">Mya arenaria</name>
    <name type="common">Soft-shell clam</name>
    <dbReference type="NCBI Taxonomy" id="6604"/>
    <lineage>
        <taxon>Eukaryota</taxon>
        <taxon>Metazoa</taxon>
        <taxon>Spiralia</taxon>
        <taxon>Lophotrochozoa</taxon>
        <taxon>Mollusca</taxon>
        <taxon>Bivalvia</taxon>
        <taxon>Autobranchia</taxon>
        <taxon>Heteroconchia</taxon>
        <taxon>Euheterodonta</taxon>
        <taxon>Imparidentia</taxon>
        <taxon>Neoheterodontei</taxon>
        <taxon>Myida</taxon>
        <taxon>Myoidea</taxon>
        <taxon>Myidae</taxon>
        <taxon>Mya</taxon>
    </lineage>
</organism>
<evidence type="ECO:0000256" key="1">
    <source>
        <dbReference type="ARBA" id="ARBA00010609"/>
    </source>
</evidence>
<name>A0ABY7DCN3_MYAAR</name>
<protein>
    <submittedName>
        <fullName evidence="3">HEPH-like protein</fullName>
    </submittedName>
</protein>
<evidence type="ECO:0000313" key="3">
    <source>
        <dbReference type="EMBL" id="WAQ95431.1"/>
    </source>
</evidence>
<dbReference type="Gene3D" id="2.60.40.420">
    <property type="entry name" value="Cupredoxins - blue copper proteins"/>
    <property type="match status" value="2"/>
</dbReference>
<feature type="domain" description="Plastocyanin-like" evidence="2">
    <location>
        <begin position="108"/>
        <end position="149"/>
    </location>
</feature>
<dbReference type="InterPro" id="IPR011707">
    <property type="entry name" value="Cu-oxidase-like_N"/>
</dbReference>
<comment type="similarity">
    <text evidence="1">Belongs to the multicopper oxidase family.</text>
</comment>
<proteinExistence type="inferred from homology"/>
<reference evidence="3" key="1">
    <citation type="submission" date="2022-11" db="EMBL/GenBank/DDBJ databases">
        <title>Centuries of genome instability and evolution in soft-shell clam transmissible cancer (bioRxiv).</title>
        <authorList>
            <person name="Hart S.F.M."/>
            <person name="Yonemitsu M.A."/>
            <person name="Giersch R.M."/>
            <person name="Beal B.F."/>
            <person name="Arriagada G."/>
            <person name="Davis B.W."/>
            <person name="Ostrander E.A."/>
            <person name="Goff S.P."/>
            <person name="Metzger M.J."/>
        </authorList>
    </citation>
    <scope>NUCLEOTIDE SEQUENCE</scope>
    <source>
        <strain evidence="3">MELC-2E11</strain>
        <tissue evidence="3">Siphon/mantle</tissue>
    </source>
</reference>
<gene>
    <name evidence="3" type="ORF">MAR_028121</name>
</gene>
<accession>A0ABY7DCN3</accession>
<evidence type="ECO:0000259" key="2">
    <source>
        <dbReference type="Pfam" id="PF07732"/>
    </source>
</evidence>
<feature type="non-terminal residue" evidence="3">
    <location>
        <position position="1"/>
    </location>
</feature>
<keyword evidence="4" id="KW-1185">Reference proteome</keyword>
<sequence>NKYNRVGSKYLKYVYKLYTDGNFTQEIESPPSFGYVGPLLRVEVGEVMRIHFRNDVDMPVFLHPHGVKYTKSNEGLLIMQRVSARLALYREFTDSTFTKEKVRSADEIHLGVMGPFIKAEVGDTVEVVFKNMASRPYSIHAQGLRYNKT</sequence>